<keyword evidence="3" id="KW-0813">Transport</keyword>
<sequence>MSFLFLSARRGPQVLLCVALALGGLLTGCGSGSNSAGTAAAPETVRLDYAYYNPLSLVLKQQGWLEKDLAKQNVKVEWVLSQGSNKALEFLNGSSLDFGSAAGAAALVARANGNPLKAVYIFSKPEWTALVVGPKSTITTVAGLRGKRVAATKGTDPYIFLLRALDQAGMSEKDIELIPLQHPDGRAALEKGDVDAWAGLDPHMAKAELESGARLLYRNPEFNSYGVLNVREAFAKDHPALVGAVLRAYEQARAWARQHPAELQQTLATAAKLSPAVAAKQLARTDFAVNGFGAPQLATIAAAGDVLKKTGTIEAGVDVAQTLKALVDPQFVNKLPAAPVAAR</sequence>
<evidence type="ECO:0000256" key="6">
    <source>
        <dbReference type="ARBA" id="ARBA00070228"/>
    </source>
</evidence>
<dbReference type="Gene3D" id="3.40.190.10">
    <property type="entry name" value="Periplasmic binding protein-like II"/>
    <property type="match status" value="2"/>
</dbReference>
<evidence type="ECO:0000313" key="8">
    <source>
        <dbReference type="EMBL" id="AWM33706.1"/>
    </source>
</evidence>
<dbReference type="EMBL" id="CP029145">
    <property type="protein sequence ID" value="AWM33706.1"/>
    <property type="molecule type" value="Genomic_DNA"/>
</dbReference>
<evidence type="ECO:0000256" key="5">
    <source>
        <dbReference type="ARBA" id="ARBA00055538"/>
    </source>
</evidence>
<evidence type="ECO:0000256" key="3">
    <source>
        <dbReference type="ARBA" id="ARBA00022448"/>
    </source>
</evidence>
<protein>
    <recommendedName>
        <fullName evidence="6">Putative aliphatic sulfonates-binding protein</fullName>
    </recommendedName>
</protein>
<keyword evidence="9" id="KW-1185">Reference proteome</keyword>
<evidence type="ECO:0000256" key="1">
    <source>
        <dbReference type="ARBA" id="ARBA00004418"/>
    </source>
</evidence>
<dbReference type="InterPro" id="IPR010067">
    <property type="entry name" value="ABC_SsuA_sub-bd"/>
</dbReference>
<accession>A0A2Z3GQX4</accession>
<dbReference type="InterPro" id="IPR001638">
    <property type="entry name" value="Solute-binding_3/MltF_N"/>
</dbReference>
<proteinExistence type="inferred from homology"/>
<comment type="subcellular location">
    <subcellularLocation>
        <location evidence="1">Periplasm</location>
    </subcellularLocation>
</comment>
<dbReference type="InterPro" id="IPR015168">
    <property type="entry name" value="SsuA/THI5"/>
</dbReference>
<dbReference type="SUPFAM" id="SSF53850">
    <property type="entry name" value="Periplasmic binding protein-like II"/>
    <property type="match status" value="1"/>
</dbReference>
<evidence type="ECO:0000259" key="7">
    <source>
        <dbReference type="SMART" id="SM00062"/>
    </source>
</evidence>
<reference evidence="9" key="1">
    <citation type="submission" date="2018-04" db="EMBL/GenBank/DDBJ databases">
        <title>Complete genome of Antarctic heterotrophic bacterium Hymenobacter nivis.</title>
        <authorList>
            <person name="Terashima M."/>
        </authorList>
    </citation>
    <scope>NUCLEOTIDE SEQUENCE [LARGE SCALE GENOMIC DNA]</scope>
    <source>
        <strain evidence="9">NBRC 111535</strain>
    </source>
</reference>
<dbReference type="Pfam" id="PF09084">
    <property type="entry name" value="NMT1"/>
    <property type="match status" value="1"/>
</dbReference>
<dbReference type="GO" id="GO:0042626">
    <property type="term" value="F:ATPase-coupled transmembrane transporter activity"/>
    <property type="evidence" value="ECO:0007669"/>
    <property type="project" value="InterPro"/>
</dbReference>
<dbReference type="PANTHER" id="PTHR30024">
    <property type="entry name" value="ALIPHATIC SULFONATES-BINDING PROTEIN-RELATED"/>
    <property type="match status" value="1"/>
</dbReference>
<dbReference type="AlphaFoldDB" id="A0A2Z3GQX4"/>
<dbReference type="KEGG" id="hnv:DDQ68_13480"/>
<evidence type="ECO:0000313" key="9">
    <source>
        <dbReference type="Proteomes" id="UP000245999"/>
    </source>
</evidence>
<organism evidence="8 9">
    <name type="scientific">Hymenobacter nivis</name>
    <dbReference type="NCBI Taxonomy" id="1850093"/>
    <lineage>
        <taxon>Bacteria</taxon>
        <taxon>Pseudomonadati</taxon>
        <taxon>Bacteroidota</taxon>
        <taxon>Cytophagia</taxon>
        <taxon>Cytophagales</taxon>
        <taxon>Hymenobacteraceae</taxon>
        <taxon>Hymenobacter</taxon>
    </lineage>
</organism>
<dbReference type="RefSeq" id="WP_109656760.1">
    <property type="nucleotide sequence ID" value="NZ_CP029145.1"/>
</dbReference>
<dbReference type="PANTHER" id="PTHR30024:SF21">
    <property type="entry name" value="ABC TRANSPORTER SUBSTRATE-BINDING PROTEIN"/>
    <property type="match status" value="1"/>
</dbReference>
<dbReference type="FunFam" id="3.40.190.10:FF:000050">
    <property type="entry name" value="Sulfonate ABC transporter substrate-binding protein"/>
    <property type="match status" value="1"/>
</dbReference>
<comment type="similarity">
    <text evidence="2">Belongs to the bacterial solute-binding protein SsuA/TauA family.</text>
</comment>
<dbReference type="OrthoDB" id="286202at2"/>
<evidence type="ECO:0000256" key="2">
    <source>
        <dbReference type="ARBA" id="ARBA00010742"/>
    </source>
</evidence>
<feature type="domain" description="Solute-binding protein family 3/N-terminal" evidence="7">
    <location>
        <begin position="44"/>
        <end position="263"/>
    </location>
</feature>
<gene>
    <name evidence="8" type="ORF">DDQ68_13480</name>
</gene>
<dbReference type="GO" id="GO:0016020">
    <property type="term" value="C:membrane"/>
    <property type="evidence" value="ECO:0007669"/>
    <property type="project" value="InterPro"/>
</dbReference>
<name>A0A2Z3GQX4_9BACT</name>
<dbReference type="GO" id="GO:0042597">
    <property type="term" value="C:periplasmic space"/>
    <property type="evidence" value="ECO:0007669"/>
    <property type="project" value="UniProtKB-SubCell"/>
</dbReference>
<dbReference type="Proteomes" id="UP000245999">
    <property type="component" value="Chromosome"/>
</dbReference>
<dbReference type="SMART" id="SM00062">
    <property type="entry name" value="PBPb"/>
    <property type="match status" value="1"/>
</dbReference>
<dbReference type="NCBIfam" id="TIGR01728">
    <property type="entry name" value="SsuA_fam"/>
    <property type="match status" value="1"/>
</dbReference>
<evidence type="ECO:0000256" key="4">
    <source>
        <dbReference type="ARBA" id="ARBA00022729"/>
    </source>
</evidence>
<keyword evidence="4" id="KW-0732">Signal</keyword>
<comment type="function">
    <text evidence="5">Part of a binding-protein-dependent transport system for aliphatic sulfonates. Putative binding protein.</text>
</comment>